<proteinExistence type="predicted"/>
<reference evidence="1 2" key="1">
    <citation type="journal article" date="2013" name="PLoS Genet.">
        <title>Expanding the Marine Virosphere Using Metagenomics.</title>
        <authorList>
            <person name="Mizuno C.M."/>
            <person name="Rodriguez-Valera F."/>
            <person name="Kimes N.E."/>
            <person name="Ghai R."/>
        </authorList>
    </citation>
    <scope>NUCLEOTIDE SEQUENCE [LARGE SCALE GENOMIC DNA]</scope>
    <source>
        <strain evidence="1">UvMED-CGR-U-MedDCM-OCT-S39-C11</strain>
    </source>
</reference>
<evidence type="ECO:0000313" key="2">
    <source>
        <dbReference type="Proteomes" id="UP000505326"/>
    </source>
</evidence>
<keyword evidence="2" id="KW-1185">Reference proteome</keyword>
<evidence type="ECO:0000313" key="1">
    <source>
        <dbReference type="EMBL" id="BAQ94498.1"/>
    </source>
</evidence>
<protein>
    <submittedName>
        <fullName evidence="1">Protein transporter sec31</fullName>
    </submittedName>
</protein>
<sequence>MATPTCAPFVDDPLYANRAGSTDDEMLASVVESAKKEVRGDYNNTDKANAKRMAGHLKNMMGMQVPAVESYVNRVLGAIPGSDDLQSAKRMQVIAASEIYWERRGAGIKQMAQNYLMQKKDGQLAAAQALEFLYQLKSFNSMARRIAAENLDAGTALRMKRIAKGGVGDNMEFSSKLSTDATRTPEIAAEMRANITANMNGFDEIAKQINSGDLVGALQKVEKVAKQISMVDDPRDVAGMASRWKSSWNSWDEVWINGLLSSPSTFVVNTVGAAWVVMRPLLQGGFAKAFAASGIGGAEWTKAANSAAAEAGAQLAAMQASFQDAALLGWQAAKSEKSLLMGTQQQITAKNWRSEGSVIGNKLPPSEEIDRAIDLVGQIVRLPSRGMLGMDEFAKTMALRGEVAANGVRRAVLDGVDPTDQKALKRYVEAEMEMAFDVNAGEMSKRYAFDPSSVDDVDAKAVQYQLANQGSTGRDVAMRARQSVFQEESRVAKGISKAVNSTPLRPLLKPFIPFVTTPTNIIKQGIGDSFGINPLMKGGKIAIEQGLNPVKTFNEIQTQLLNDPAETFRIGGQIAFMTLMGGTVYGMAMNGTITGGGPGQWATGRNAKAAQDAWLAGGNVPYSIDIGGGARLPLGKLGEPFATPLRMIADLGMYSGYMDRTEQDRSMAQIVGLMSAGLFEASFLTGVDDLMRIVRSGADGTFDYEAGRGVQNYFATQMPFGSLLAFADRVNNPYRAAYEGATLSEMFNFAEIEMGRGIFGKLVNKIPGVETQPLLIDQVTGQPVPIVPGTGPNGMNPLQQAIPFFPRQSEADDVWETIFAIKGSYSEKTLSEDLQPTPAEQQQFNRQMSRVTINGKTLAQAIREFRRRPDVIEFLAKSGVTYKNAGIKKEFDRLFTRYRNRAQDLMIANSPNLINRRDVADAMQYANSVNDVEKVDKLKAQLDELVQRARKGY</sequence>
<dbReference type="Proteomes" id="UP000505326">
    <property type="component" value="Segment"/>
</dbReference>
<name>A0A6S4PEG9_9CAUD</name>
<dbReference type="KEGG" id="vg:55412298"/>
<dbReference type="RefSeq" id="YP_009777995.1">
    <property type="nucleotide sequence ID" value="NC_047708.1"/>
</dbReference>
<organism evidence="1 2">
    <name type="scientific">uncultured phage_MedDCM-OCT-S39-C11</name>
    <dbReference type="NCBI Taxonomy" id="2740805"/>
    <lineage>
        <taxon>Viruses</taxon>
        <taxon>Duplodnaviria</taxon>
        <taxon>Heunggongvirae</taxon>
        <taxon>Uroviricota</taxon>
        <taxon>Caudoviricetes</taxon>
        <taxon>Autographivirales</taxon>
        <taxon>Krakvirus</taxon>
        <taxon>Krakvirus S39C11</taxon>
    </lineage>
</organism>
<dbReference type="GeneID" id="55412298"/>
<dbReference type="EMBL" id="AP013549">
    <property type="protein sequence ID" value="BAQ94498.1"/>
    <property type="molecule type" value="Genomic_DNA"/>
</dbReference>
<accession>A0A6S4PEG9</accession>